<name>A0AA36EWC1_OCTVU</name>
<proteinExistence type="predicted"/>
<sequence length="160" mass="18059">MHVKQSSESSEGKAAVNETLCENIKVPLLKEINKTENDAPDKKKGLDNPIFVIEVFNGNNDQENNGGVTDKETINSVGIHHRKNDANAINIRCASAAARWNSLEEPHHFLSTRPNIIDERVKSDEVKHKGMKCKVIHCQCKIHIIDRKLITVKHLVHKMQ</sequence>
<evidence type="ECO:0000313" key="2">
    <source>
        <dbReference type="Proteomes" id="UP001162480"/>
    </source>
</evidence>
<dbReference type="Proteomes" id="UP001162480">
    <property type="component" value="Chromosome 1"/>
</dbReference>
<organism evidence="1 2">
    <name type="scientific">Octopus vulgaris</name>
    <name type="common">Common octopus</name>
    <dbReference type="NCBI Taxonomy" id="6645"/>
    <lineage>
        <taxon>Eukaryota</taxon>
        <taxon>Metazoa</taxon>
        <taxon>Spiralia</taxon>
        <taxon>Lophotrochozoa</taxon>
        <taxon>Mollusca</taxon>
        <taxon>Cephalopoda</taxon>
        <taxon>Coleoidea</taxon>
        <taxon>Octopodiformes</taxon>
        <taxon>Octopoda</taxon>
        <taxon>Incirrata</taxon>
        <taxon>Octopodidae</taxon>
        <taxon>Octopus</taxon>
    </lineage>
</organism>
<accession>A0AA36EWC1</accession>
<reference evidence="1" key="1">
    <citation type="submission" date="2023-08" db="EMBL/GenBank/DDBJ databases">
        <authorList>
            <person name="Alioto T."/>
            <person name="Alioto T."/>
            <person name="Gomez Garrido J."/>
        </authorList>
    </citation>
    <scope>NUCLEOTIDE SEQUENCE</scope>
</reference>
<protein>
    <submittedName>
        <fullName evidence="1">Uncharacterized protein</fullName>
    </submittedName>
</protein>
<dbReference type="EMBL" id="OX597814">
    <property type="protein sequence ID" value="CAI9715447.1"/>
    <property type="molecule type" value="Genomic_DNA"/>
</dbReference>
<keyword evidence="2" id="KW-1185">Reference proteome</keyword>
<gene>
    <name evidence="1" type="ORF">OCTVUL_1B024142</name>
</gene>
<evidence type="ECO:0000313" key="1">
    <source>
        <dbReference type="EMBL" id="CAI9715447.1"/>
    </source>
</evidence>
<dbReference type="AlphaFoldDB" id="A0AA36EWC1"/>